<reference evidence="2 3" key="1">
    <citation type="submission" date="2019-03" db="EMBL/GenBank/DDBJ databases">
        <title>Genomic Encyclopedia of Type Strains, Phase III (KMG-III): the genomes of soil and plant-associated and newly described type strains.</title>
        <authorList>
            <person name="Whitman W."/>
        </authorList>
    </citation>
    <scope>NUCLEOTIDE SEQUENCE [LARGE SCALE GENOMIC DNA]</scope>
    <source>
        <strain evidence="2 3">DSM 27373</strain>
    </source>
</reference>
<keyword evidence="1" id="KW-1133">Transmembrane helix</keyword>
<dbReference type="AlphaFoldDB" id="A0A4R7G586"/>
<protein>
    <submittedName>
        <fullName evidence="2">Uncharacterized protein</fullName>
    </submittedName>
</protein>
<accession>A0A4R7G586</accession>
<feature type="transmembrane region" description="Helical" evidence="1">
    <location>
        <begin position="12"/>
        <end position="34"/>
    </location>
</feature>
<feature type="transmembrane region" description="Helical" evidence="1">
    <location>
        <begin position="90"/>
        <end position="109"/>
    </location>
</feature>
<evidence type="ECO:0000313" key="3">
    <source>
        <dbReference type="Proteomes" id="UP000294506"/>
    </source>
</evidence>
<keyword evidence="1" id="KW-0812">Transmembrane</keyword>
<keyword evidence="1" id="KW-0472">Membrane</keyword>
<organism evidence="2 3">
    <name type="scientific">Nesterenkonia aurantiaca</name>
    <dbReference type="NCBI Taxonomy" id="1436010"/>
    <lineage>
        <taxon>Bacteria</taxon>
        <taxon>Bacillati</taxon>
        <taxon>Actinomycetota</taxon>
        <taxon>Actinomycetes</taxon>
        <taxon>Micrococcales</taxon>
        <taxon>Micrococcaceae</taxon>
        <taxon>Nesterenkonia</taxon>
    </lineage>
</organism>
<gene>
    <name evidence="2" type="ORF">EV640_1038</name>
</gene>
<sequence length="114" mass="12267">MVFGVAGAQPLVGFLSFAAFLTFPGVALVFAVVVDRETLKGAAQHPDDSVESGWYDRATSGTFHDIIVVLGVTSLVLAFIPRDFQVDLKLVLPAVLALCFVSTGIRYLLLRRKG</sequence>
<evidence type="ECO:0000256" key="1">
    <source>
        <dbReference type="SAM" id="Phobius"/>
    </source>
</evidence>
<feature type="transmembrane region" description="Helical" evidence="1">
    <location>
        <begin position="66"/>
        <end position="84"/>
    </location>
</feature>
<proteinExistence type="predicted"/>
<keyword evidence="3" id="KW-1185">Reference proteome</keyword>
<dbReference type="Proteomes" id="UP000294506">
    <property type="component" value="Unassembled WGS sequence"/>
</dbReference>
<dbReference type="EMBL" id="SOAN01000003">
    <property type="protein sequence ID" value="TDS86322.1"/>
    <property type="molecule type" value="Genomic_DNA"/>
</dbReference>
<evidence type="ECO:0000313" key="2">
    <source>
        <dbReference type="EMBL" id="TDS86322.1"/>
    </source>
</evidence>
<name>A0A4R7G586_9MICC</name>
<comment type="caution">
    <text evidence="2">The sequence shown here is derived from an EMBL/GenBank/DDBJ whole genome shotgun (WGS) entry which is preliminary data.</text>
</comment>